<feature type="compositionally biased region" description="Polar residues" evidence="5">
    <location>
        <begin position="566"/>
        <end position="576"/>
    </location>
</feature>
<feature type="compositionally biased region" description="Acidic residues" evidence="5">
    <location>
        <begin position="645"/>
        <end position="654"/>
    </location>
</feature>
<feature type="region of interest" description="Disordered" evidence="5">
    <location>
        <begin position="471"/>
        <end position="657"/>
    </location>
</feature>
<dbReference type="CDD" id="cd09485">
    <property type="entry name" value="LIM_Eplin_alpha_beta"/>
    <property type="match status" value="1"/>
</dbReference>
<organism evidence="7 8">
    <name type="scientific">Paramormyrops kingsleyae</name>
    <dbReference type="NCBI Taxonomy" id="1676925"/>
    <lineage>
        <taxon>Eukaryota</taxon>
        <taxon>Metazoa</taxon>
        <taxon>Chordata</taxon>
        <taxon>Craniata</taxon>
        <taxon>Vertebrata</taxon>
        <taxon>Euteleostomi</taxon>
        <taxon>Actinopterygii</taxon>
        <taxon>Neopterygii</taxon>
        <taxon>Teleostei</taxon>
        <taxon>Osteoglossocephala</taxon>
        <taxon>Osteoglossomorpha</taxon>
        <taxon>Osteoglossiformes</taxon>
        <taxon>Mormyridae</taxon>
        <taxon>Paramormyrops</taxon>
    </lineage>
</organism>
<feature type="region of interest" description="Disordered" evidence="5">
    <location>
        <begin position="119"/>
        <end position="158"/>
    </location>
</feature>
<proteinExistence type="predicted"/>
<feature type="compositionally biased region" description="Acidic residues" evidence="5">
    <location>
        <begin position="583"/>
        <end position="595"/>
    </location>
</feature>
<evidence type="ECO:0000256" key="4">
    <source>
        <dbReference type="PROSITE-ProRule" id="PRU00125"/>
    </source>
</evidence>
<dbReference type="SUPFAM" id="SSF57716">
    <property type="entry name" value="Glucocorticoid receptor-like (DNA-binding domain)"/>
    <property type="match status" value="2"/>
</dbReference>
<feature type="compositionally biased region" description="Polar residues" evidence="5">
    <location>
        <begin position="200"/>
        <end position="212"/>
    </location>
</feature>
<dbReference type="GeneTree" id="ENSGT00940000158313"/>
<dbReference type="SMART" id="SM00132">
    <property type="entry name" value="LIM"/>
    <property type="match status" value="1"/>
</dbReference>
<dbReference type="InterPro" id="IPR028740">
    <property type="entry name" value="EPLIN_Lim_dom"/>
</dbReference>
<dbReference type="Proteomes" id="UP000261540">
    <property type="component" value="Unplaced"/>
</dbReference>
<dbReference type="Gene3D" id="2.10.110.10">
    <property type="entry name" value="Cysteine Rich Protein"/>
    <property type="match status" value="1"/>
</dbReference>
<dbReference type="InterPro" id="IPR001781">
    <property type="entry name" value="Znf_LIM"/>
</dbReference>
<evidence type="ECO:0000313" key="7">
    <source>
        <dbReference type="Ensembl" id="ENSPKIP00000016524.1"/>
    </source>
</evidence>
<reference evidence="7" key="2">
    <citation type="submission" date="2025-09" db="UniProtKB">
        <authorList>
            <consortium name="Ensembl"/>
        </authorList>
    </citation>
    <scope>IDENTIFICATION</scope>
</reference>
<dbReference type="FunFam" id="2.10.110.10:FF:000002">
    <property type="entry name" value="LIM domain and actin-binding 1"/>
    <property type="match status" value="1"/>
</dbReference>
<evidence type="ECO:0000259" key="6">
    <source>
        <dbReference type="PROSITE" id="PS50023"/>
    </source>
</evidence>
<evidence type="ECO:0000256" key="2">
    <source>
        <dbReference type="ARBA" id="ARBA00022833"/>
    </source>
</evidence>
<evidence type="ECO:0000256" key="5">
    <source>
        <dbReference type="SAM" id="MobiDB-lite"/>
    </source>
</evidence>
<reference evidence="7" key="1">
    <citation type="submission" date="2025-08" db="UniProtKB">
        <authorList>
            <consortium name="Ensembl"/>
        </authorList>
    </citation>
    <scope>IDENTIFICATION</scope>
</reference>
<name>A0A3B3RDR4_9TELE</name>
<evidence type="ECO:0000256" key="1">
    <source>
        <dbReference type="ARBA" id="ARBA00022723"/>
    </source>
</evidence>
<dbReference type="PROSITE" id="PS00478">
    <property type="entry name" value="LIM_DOMAIN_1"/>
    <property type="match status" value="1"/>
</dbReference>
<keyword evidence="1 4" id="KW-0479">Metal-binding</keyword>
<sequence>MEASPFSRRQWAAQSLRVTAKEISLVGVRGRSSAIADRFTKYQKAAQEVNWDKKKAVVDSLSPSVRGGNLSVLRRHWEEIPCAESAAPASPQRTRHDPEEDEVFMERAQQWAQVVAGASRTPVVPSSPAEKPSVPLNSLKMMFEGGGGTPNRVSKEPVKSSIFSEDMDHLEDKGLLERPASPNRLESTPLRDRMAKYQAALSNQAPSSSGQSGDPVEPEVRIHTTKQKENVPPDSSNTDATSGPVGRACSTIDSSTGECRGCLGKRSVAPPPICVWTSPTAVVSCFAGAPAPVCDYSAGSLLGPSHEHSQPRTPRKFQSAAWETCVCCLKTVYPLERLVAAQQIYHSACFRCSHCNTKLSLGNYASLHSSVYCKPHFNQLFKAKGNYDEGFGHRPHKELWAPLSEGGDEEMAEKEELVESEDTLTSTTVEESSLAKVNVLAASLETRAQTVPEPDQPGPDRALETRRLKVSWPPSAEGEKVPGGVGAAVEGGAVRPNRAKWPPETSAKESLSTQSPERAELANLRRCSSLKERSQPFSLARPSPSPTSAPREPQRPRGGLPERQGSPETGSPTATPHSKEEGASDDADLEAEPEEAVQKDGEVFTPTVDLPEEGRREQPPFEMCQGVCPGVPSDSWHKRGSQEVESGDGEEVDEAGEHLSVEELIKRNRYYEEDEEEEQFA</sequence>
<dbReference type="GO" id="GO:0046872">
    <property type="term" value="F:metal ion binding"/>
    <property type="evidence" value="ECO:0007669"/>
    <property type="project" value="UniProtKB-KW"/>
</dbReference>
<keyword evidence="3 4" id="KW-0440">LIM domain</keyword>
<feature type="domain" description="LIM zinc-binding" evidence="6">
    <location>
        <begin position="323"/>
        <end position="383"/>
    </location>
</feature>
<accession>A0A3B3RDR4</accession>
<protein>
    <submittedName>
        <fullName evidence="7">LIM domain and actin binding 1a</fullName>
    </submittedName>
</protein>
<feature type="region of interest" description="Disordered" evidence="5">
    <location>
        <begin position="200"/>
        <end position="219"/>
    </location>
</feature>
<dbReference type="Ensembl" id="ENSPKIT00000041019.1">
    <property type="protein sequence ID" value="ENSPKIP00000016524.1"/>
    <property type="gene ID" value="ENSPKIG00000002812.1"/>
</dbReference>
<feature type="region of interest" description="Disordered" evidence="5">
    <location>
        <begin position="224"/>
        <end position="248"/>
    </location>
</feature>
<dbReference type="PANTHER" id="PTHR24206">
    <property type="entry name" value="OS06G0237300 PROTEIN"/>
    <property type="match status" value="1"/>
</dbReference>
<keyword evidence="2 4" id="KW-0862">Zinc</keyword>
<feature type="compositionally biased region" description="Low complexity" evidence="5">
    <location>
        <begin position="538"/>
        <end position="551"/>
    </location>
</feature>
<evidence type="ECO:0000313" key="8">
    <source>
        <dbReference type="Proteomes" id="UP000261540"/>
    </source>
</evidence>
<evidence type="ECO:0000256" key="3">
    <source>
        <dbReference type="ARBA" id="ARBA00023038"/>
    </source>
</evidence>
<dbReference type="AlphaFoldDB" id="A0A3B3RDR4"/>
<keyword evidence="8" id="KW-1185">Reference proteome</keyword>
<dbReference type="PROSITE" id="PS50023">
    <property type="entry name" value="LIM_DOMAIN_2"/>
    <property type="match status" value="1"/>
</dbReference>
<dbReference type="Pfam" id="PF00412">
    <property type="entry name" value="LIM"/>
    <property type="match status" value="1"/>
</dbReference>